<feature type="transmembrane region" description="Helical" evidence="1">
    <location>
        <begin position="12"/>
        <end position="35"/>
    </location>
</feature>
<keyword evidence="1" id="KW-0812">Transmembrane</keyword>
<evidence type="ECO:0000313" key="3">
    <source>
        <dbReference type="Proteomes" id="UP001162131"/>
    </source>
</evidence>
<evidence type="ECO:0000313" key="2">
    <source>
        <dbReference type="EMBL" id="CAG9335919.1"/>
    </source>
</evidence>
<accession>A0AAU9K857</accession>
<keyword evidence="3" id="KW-1185">Reference proteome</keyword>
<comment type="caution">
    <text evidence="2">The sequence shown here is derived from an EMBL/GenBank/DDBJ whole genome shotgun (WGS) entry which is preliminary data.</text>
</comment>
<sequence length="277" mass="32088">MVLKNYKYSLFVRFWIQAYLDFCAATVLGLINFSMNNPSQYTNIALCIGLFTFEILTPILFFMFSYKNLNKIQHKERGFERLWSSFFYEFKNDQGLMSTQYYSIFFVRRLIYILNLTLLIDYSATQVTINSVLSFTTVFYLIKYRPYLEKVQQATNLATEIGIFLFVTIMAGNIFGLASSVQAKFELTMVVVAIAIMAVQMCGSLVIFGQTCYEIIKDGIQKTTGKNAKKLEQVNDPSGQTIHMDRDTEFYHRRITDNMTLVRSETRPTAVEEFILD</sequence>
<proteinExistence type="predicted"/>
<feature type="transmembrane region" description="Helical" evidence="1">
    <location>
        <begin position="101"/>
        <end position="120"/>
    </location>
</feature>
<feature type="transmembrane region" description="Helical" evidence="1">
    <location>
        <begin position="41"/>
        <end position="66"/>
    </location>
</feature>
<organism evidence="2 3">
    <name type="scientific">Blepharisma stoltei</name>
    <dbReference type="NCBI Taxonomy" id="1481888"/>
    <lineage>
        <taxon>Eukaryota</taxon>
        <taxon>Sar</taxon>
        <taxon>Alveolata</taxon>
        <taxon>Ciliophora</taxon>
        <taxon>Postciliodesmatophora</taxon>
        <taxon>Heterotrichea</taxon>
        <taxon>Heterotrichida</taxon>
        <taxon>Blepharismidae</taxon>
        <taxon>Blepharisma</taxon>
    </lineage>
</organism>
<dbReference type="Proteomes" id="UP001162131">
    <property type="component" value="Unassembled WGS sequence"/>
</dbReference>
<protein>
    <submittedName>
        <fullName evidence="2">Uncharacterized protein</fullName>
    </submittedName>
</protein>
<feature type="transmembrane region" description="Helical" evidence="1">
    <location>
        <begin position="187"/>
        <end position="208"/>
    </location>
</feature>
<gene>
    <name evidence="2" type="ORF">BSTOLATCC_MIC65236</name>
</gene>
<dbReference type="AlphaFoldDB" id="A0AAU9K857"/>
<dbReference type="EMBL" id="CAJZBQ010000063">
    <property type="protein sequence ID" value="CAG9335919.1"/>
    <property type="molecule type" value="Genomic_DNA"/>
</dbReference>
<keyword evidence="1" id="KW-1133">Transmembrane helix</keyword>
<evidence type="ECO:0000256" key="1">
    <source>
        <dbReference type="SAM" id="Phobius"/>
    </source>
</evidence>
<keyword evidence="1" id="KW-0472">Membrane</keyword>
<feature type="transmembrane region" description="Helical" evidence="1">
    <location>
        <begin position="126"/>
        <end position="142"/>
    </location>
</feature>
<feature type="transmembrane region" description="Helical" evidence="1">
    <location>
        <begin position="154"/>
        <end position="175"/>
    </location>
</feature>
<name>A0AAU9K857_9CILI</name>
<reference evidence="2" key="1">
    <citation type="submission" date="2021-09" db="EMBL/GenBank/DDBJ databases">
        <authorList>
            <consortium name="AG Swart"/>
            <person name="Singh M."/>
            <person name="Singh A."/>
            <person name="Seah K."/>
            <person name="Emmerich C."/>
        </authorList>
    </citation>
    <scope>NUCLEOTIDE SEQUENCE</scope>
    <source>
        <strain evidence="2">ATCC30299</strain>
    </source>
</reference>